<feature type="non-terminal residue" evidence="1">
    <location>
        <position position="1"/>
    </location>
</feature>
<name>A0A075AAM7_OPIVI</name>
<dbReference type="CDD" id="cd02947">
    <property type="entry name" value="TRX_family"/>
    <property type="match status" value="1"/>
</dbReference>
<proteinExistence type="predicted"/>
<dbReference type="InterPro" id="IPR005746">
    <property type="entry name" value="Thioredoxin"/>
</dbReference>
<dbReference type="PIRSF" id="PIRSF000077">
    <property type="entry name" value="Thioredoxin"/>
    <property type="match status" value="1"/>
</dbReference>
<dbReference type="GO" id="GO:0015035">
    <property type="term" value="F:protein-disulfide reductase activity"/>
    <property type="evidence" value="ECO:0007669"/>
    <property type="project" value="InterPro"/>
</dbReference>
<dbReference type="InterPro" id="IPR036249">
    <property type="entry name" value="Thioredoxin-like_sf"/>
</dbReference>
<evidence type="ECO:0000313" key="1">
    <source>
        <dbReference type="EMBL" id="KER24614.1"/>
    </source>
</evidence>
<evidence type="ECO:0000313" key="2">
    <source>
        <dbReference type="Proteomes" id="UP000054324"/>
    </source>
</evidence>
<reference evidence="1 2" key="1">
    <citation type="submission" date="2013-11" db="EMBL/GenBank/DDBJ databases">
        <title>Opisthorchis viverrini - life in the bile duct.</title>
        <authorList>
            <person name="Young N.D."/>
            <person name="Nagarajan N."/>
            <person name="Lin S.J."/>
            <person name="Korhonen P.K."/>
            <person name="Jex A.R."/>
            <person name="Hall R.S."/>
            <person name="Safavi-Hemami H."/>
            <person name="Kaewkong W."/>
            <person name="Bertrand D."/>
            <person name="Gao S."/>
            <person name="Seet Q."/>
            <person name="Wongkham S."/>
            <person name="Teh B.T."/>
            <person name="Wongkham C."/>
            <person name="Intapan P.M."/>
            <person name="Maleewong W."/>
            <person name="Yang X."/>
            <person name="Hu M."/>
            <person name="Wang Z."/>
            <person name="Hofmann A."/>
            <person name="Sternberg P.W."/>
            <person name="Tan P."/>
            <person name="Wang J."/>
            <person name="Gasser R.B."/>
        </authorList>
    </citation>
    <scope>NUCLEOTIDE SEQUENCE [LARGE SCALE GENOMIC DNA]</scope>
</reference>
<dbReference type="KEGG" id="ovi:T265_14376"/>
<dbReference type="SUPFAM" id="SSF52833">
    <property type="entry name" value="Thioredoxin-like"/>
    <property type="match status" value="1"/>
</dbReference>
<dbReference type="Pfam" id="PF00085">
    <property type="entry name" value="Thioredoxin"/>
    <property type="match status" value="1"/>
</dbReference>
<dbReference type="RefSeq" id="XP_009171645.1">
    <property type="nucleotide sequence ID" value="XM_009173381.1"/>
</dbReference>
<dbReference type="EMBL" id="KL596803">
    <property type="protein sequence ID" value="KER24614.1"/>
    <property type="molecule type" value="Genomic_DNA"/>
</dbReference>
<dbReference type="AlphaFoldDB" id="A0A075AAM7"/>
<protein>
    <submittedName>
        <fullName evidence="1">Uncharacterized protein</fullName>
    </submittedName>
</protein>
<organism evidence="1 2">
    <name type="scientific">Opisthorchis viverrini</name>
    <name type="common">Southeast Asian liver fluke</name>
    <dbReference type="NCBI Taxonomy" id="6198"/>
    <lineage>
        <taxon>Eukaryota</taxon>
        <taxon>Metazoa</taxon>
        <taxon>Spiralia</taxon>
        <taxon>Lophotrochozoa</taxon>
        <taxon>Platyhelminthes</taxon>
        <taxon>Trematoda</taxon>
        <taxon>Digenea</taxon>
        <taxon>Opisthorchiida</taxon>
        <taxon>Opisthorchiata</taxon>
        <taxon>Opisthorchiidae</taxon>
        <taxon>Opisthorchis</taxon>
    </lineage>
</organism>
<accession>A0A075AAM7</accession>
<dbReference type="PANTHER" id="PTHR46115">
    <property type="entry name" value="THIOREDOXIN-LIKE PROTEIN 1"/>
    <property type="match status" value="1"/>
</dbReference>
<dbReference type="CTD" id="20328542"/>
<gene>
    <name evidence="1" type="ORF">T265_14376</name>
</gene>
<dbReference type="Gene3D" id="3.40.30.10">
    <property type="entry name" value="Glutaredoxin"/>
    <property type="match status" value="1"/>
</dbReference>
<dbReference type="GeneID" id="20328542"/>
<dbReference type="STRING" id="6198.A0A075AAM7"/>
<dbReference type="Proteomes" id="UP000054324">
    <property type="component" value="Unassembled WGS sequence"/>
</dbReference>
<dbReference type="PROSITE" id="PS51352">
    <property type="entry name" value="THIOREDOXIN_2"/>
    <property type="match status" value="1"/>
</dbReference>
<dbReference type="InterPro" id="IPR013766">
    <property type="entry name" value="Thioredoxin_domain"/>
</dbReference>
<sequence>KQLDRAKKRSENKLIILDFYNDRCGPCKSIAPVYERLAAEYRDVVFLKVNGDKTRDVSTIFDFYHYPTFIFLKNGREVDSFTGAREDVLRSKINQYK</sequence>
<keyword evidence="2" id="KW-1185">Reference proteome</keyword>
<dbReference type="OrthoDB" id="10263751at2759"/>